<dbReference type="EMBL" id="CP159253">
    <property type="protein sequence ID" value="XCG49283.1"/>
    <property type="molecule type" value="Genomic_DNA"/>
</dbReference>
<organism evidence="1">
    <name type="scientific">Mesorhizobium sp. WSM2240</name>
    <dbReference type="NCBI Taxonomy" id="3228851"/>
    <lineage>
        <taxon>Bacteria</taxon>
        <taxon>Pseudomonadati</taxon>
        <taxon>Pseudomonadota</taxon>
        <taxon>Alphaproteobacteria</taxon>
        <taxon>Hyphomicrobiales</taxon>
        <taxon>Phyllobacteriaceae</taxon>
        <taxon>Mesorhizobium</taxon>
    </lineage>
</organism>
<reference evidence="1" key="1">
    <citation type="submission" date="2024-06" db="EMBL/GenBank/DDBJ databases">
        <title>Mesorhizobium karijinii sp. nov., a symbiont of the iconic Swainsona formosa from arid Australia.</title>
        <authorList>
            <person name="Hill Y.J."/>
            <person name="Watkin E.L.J."/>
            <person name="O'Hara G.W."/>
            <person name="Terpolilli J."/>
            <person name="Tye M.L."/>
            <person name="Kohlmeier M.G."/>
        </authorList>
    </citation>
    <scope>NUCLEOTIDE SEQUENCE</scope>
    <source>
        <strain evidence="1">WSM2240</strain>
    </source>
</reference>
<evidence type="ECO:0008006" key="2">
    <source>
        <dbReference type="Google" id="ProtNLM"/>
    </source>
</evidence>
<accession>A0AAU8CRT1</accession>
<dbReference type="AlphaFoldDB" id="A0AAU8CRT1"/>
<protein>
    <recommendedName>
        <fullName evidence="2">Class I SAM-dependent methyltransferase</fullName>
    </recommendedName>
</protein>
<name>A0AAU8CRT1_9HYPH</name>
<evidence type="ECO:0000313" key="1">
    <source>
        <dbReference type="EMBL" id="XCG49283.1"/>
    </source>
</evidence>
<proteinExistence type="predicted"/>
<gene>
    <name evidence="1" type="ORF">ABVK50_01175</name>
</gene>
<dbReference type="RefSeq" id="WP_353643183.1">
    <property type="nucleotide sequence ID" value="NZ_CP159253.1"/>
</dbReference>
<sequence>MNLKPFEAVPPSDGAGQDLPHLSGPAAAIRQVLAAHFVRDCPHVLEIGGHRRPITGYLTHAPLSVTSIDPKTAEYEAEELNGRPCRVRHIARKFQDVELDLAPRSYGLVLLGYSLKPFGRREPLGELMFSLVDNASVVVIDYTPELDRAASQVPAILSRPTLTSHCSFELKLEDPEIAATPYARRRFHVLHPSGSAA</sequence>